<feature type="region of interest" description="Disordered" evidence="1">
    <location>
        <begin position="52"/>
        <end position="73"/>
    </location>
</feature>
<sequence length="186" mass="20672">MERTRAQVSEDLAGNEELAHGPSQPRQVGSLACARATPPPWWWCPSTPPGRRPASRVSYPDGGHTHPRWRPPPLPVTLSPTHCGALLYPHPLHSLEARSTRGYDGSGYSLTWRARVNSPSPPRPSTPPHGSRQQGWPLHHRRQQHVPTMTPPTPRDGGSTTRTLTIAKRAGSQRPEMEKTERREVV</sequence>
<accession>A0A1W0W649</accession>
<dbReference type="EMBL" id="CM000761">
    <property type="protein sequence ID" value="OQU89867.1"/>
    <property type="molecule type" value="Genomic_DNA"/>
</dbReference>
<proteinExistence type="predicted"/>
<dbReference type="AlphaFoldDB" id="A0A1W0W649"/>
<dbReference type="Gramene" id="OQU89867">
    <property type="protein sequence ID" value="OQU89867"/>
    <property type="gene ID" value="SORBI_3002G285375"/>
</dbReference>
<reference evidence="2 3" key="1">
    <citation type="journal article" date="2009" name="Nature">
        <title>The Sorghum bicolor genome and the diversification of grasses.</title>
        <authorList>
            <person name="Paterson A.H."/>
            <person name="Bowers J.E."/>
            <person name="Bruggmann R."/>
            <person name="Dubchak I."/>
            <person name="Grimwood J."/>
            <person name="Gundlach H."/>
            <person name="Haberer G."/>
            <person name="Hellsten U."/>
            <person name="Mitros T."/>
            <person name="Poliakov A."/>
            <person name="Schmutz J."/>
            <person name="Spannagl M."/>
            <person name="Tang H."/>
            <person name="Wang X."/>
            <person name="Wicker T."/>
            <person name="Bharti A.K."/>
            <person name="Chapman J."/>
            <person name="Feltus F.A."/>
            <person name="Gowik U."/>
            <person name="Grigoriev I.V."/>
            <person name="Lyons E."/>
            <person name="Maher C.A."/>
            <person name="Martis M."/>
            <person name="Narechania A."/>
            <person name="Otillar R.P."/>
            <person name="Penning B.W."/>
            <person name="Salamov A.A."/>
            <person name="Wang Y."/>
            <person name="Zhang L."/>
            <person name="Carpita N.C."/>
            <person name="Freeling M."/>
            <person name="Gingle A.R."/>
            <person name="Hash C.T."/>
            <person name="Keller B."/>
            <person name="Klein P."/>
            <person name="Kresovich S."/>
            <person name="McCann M.C."/>
            <person name="Ming R."/>
            <person name="Peterson D.G."/>
            <person name="Mehboob-ur-Rahman"/>
            <person name="Ware D."/>
            <person name="Westhoff P."/>
            <person name="Mayer K.F."/>
            <person name="Messing J."/>
            <person name="Rokhsar D.S."/>
        </authorList>
    </citation>
    <scope>NUCLEOTIDE SEQUENCE [LARGE SCALE GENOMIC DNA]</scope>
    <source>
        <strain evidence="3">cv. BTx623</strain>
    </source>
</reference>
<reference evidence="3" key="2">
    <citation type="journal article" date="2018" name="Plant J.">
        <title>The Sorghum bicolor reference genome: improved assembly, gene annotations, a transcriptome atlas, and signatures of genome organization.</title>
        <authorList>
            <person name="McCormick R.F."/>
            <person name="Truong S.K."/>
            <person name="Sreedasyam A."/>
            <person name="Jenkins J."/>
            <person name="Shu S."/>
            <person name="Sims D."/>
            <person name="Kennedy M."/>
            <person name="Amirebrahimi M."/>
            <person name="Weers B.D."/>
            <person name="McKinley B."/>
            <person name="Mattison A."/>
            <person name="Morishige D.T."/>
            <person name="Grimwood J."/>
            <person name="Schmutz J."/>
            <person name="Mullet J.E."/>
        </authorList>
    </citation>
    <scope>NUCLEOTIDE SEQUENCE [LARGE SCALE GENOMIC DNA]</scope>
    <source>
        <strain evidence="3">cv. BTx623</strain>
    </source>
</reference>
<gene>
    <name evidence="2" type="ORF">SORBI_3002G285375</name>
</gene>
<feature type="compositionally biased region" description="Basic and acidic residues" evidence="1">
    <location>
        <begin position="175"/>
        <end position="186"/>
    </location>
</feature>
<keyword evidence="3" id="KW-1185">Reference proteome</keyword>
<protein>
    <submittedName>
        <fullName evidence="2">Uncharacterized protein</fullName>
    </submittedName>
</protein>
<evidence type="ECO:0000313" key="3">
    <source>
        <dbReference type="Proteomes" id="UP000000768"/>
    </source>
</evidence>
<dbReference type="InParanoid" id="A0A1W0W649"/>
<feature type="region of interest" description="Disordered" evidence="1">
    <location>
        <begin position="114"/>
        <end position="186"/>
    </location>
</feature>
<dbReference type="Proteomes" id="UP000000768">
    <property type="component" value="Chromosome 2"/>
</dbReference>
<name>A0A1W0W649_SORBI</name>
<feature type="region of interest" description="Disordered" evidence="1">
    <location>
        <begin position="1"/>
        <end position="31"/>
    </location>
</feature>
<evidence type="ECO:0000256" key="1">
    <source>
        <dbReference type="SAM" id="MobiDB-lite"/>
    </source>
</evidence>
<organism evidence="2 3">
    <name type="scientific">Sorghum bicolor</name>
    <name type="common">Sorghum</name>
    <name type="synonym">Sorghum vulgare</name>
    <dbReference type="NCBI Taxonomy" id="4558"/>
    <lineage>
        <taxon>Eukaryota</taxon>
        <taxon>Viridiplantae</taxon>
        <taxon>Streptophyta</taxon>
        <taxon>Embryophyta</taxon>
        <taxon>Tracheophyta</taxon>
        <taxon>Spermatophyta</taxon>
        <taxon>Magnoliopsida</taxon>
        <taxon>Liliopsida</taxon>
        <taxon>Poales</taxon>
        <taxon>Poaceae</taxon>
        <taxon>PACMAD clade</taxon>
        <taxon>Panicoideae</taxon>
        <taxon>Andropogonodae</taxon>
        <taxon>Andropogoneae</taxon>
        <taxon>Sorghinae</taxon>
        <taxon>Sorghum</taxon>
    </lineage>
</organism>
<evidence type="ECO:0000313" key="2">
    <source>
        <dbReference type="EMBL" id="OQU89867.1"/>
    </source>
</evidence>